<sequence>MAHMEWTSDLDTGIEVIDNQHKRIVDYINELHHAIENSDRDEVGDVINQLIDYTQSHFTFEEEMMEEAGYPFLRAHQRVHGLFIRRVETFKEQFENGEDIARELHTVLKTWLVNHIKHDDADYAELVRQHTGADTAHNRGLFSKLFGR</sequence>
<keyword evidence="9" id="KW-1185">Reference proteome</keyword>
<dbReference type="Proteomes" id="UP000189177">
    <property type="component" value="Unassembled WGS sequence"/>
</dbReference>
<keyword evidence="5 6" id="KW-0408">Iron</keyword>
<feature type="binding site" evidence="6">
    <location>
        <position position="57"/>
    </location>
    <ligand>
        <name>Fe cation</name>
        <dbReference type="ChEBI" id="CHEBI:24875"/>
        <label>1</label>
    </ligand>
</feature>
<keyword evidence="3 6" id="KW-0561">Oxygen transport</keyword>
<dbReference type="GO" id="GO:0005344">
    <property type="term" value="F:oxygen carrier activity"/>
    <property type="evidence" value="ECO:0007669"/>
    <property type="project" value="UniProtKB-UniRule"/>
</dbReference>
<evidence type="ECO:0000256" key="5">
    <source>
        <dbReference type="ARBA" id="ARBA00023004"/>
    </source>
</evidence>
<gene>
    <name evidence="8" type="ORF">B1A74_06985</name>
</gene>
<dbReference type="EMBL" id="MUZR01000021">
    <property type="protein sequence ID" value="OOC10238.1"/>
    <property type="molecule type" value="Genomic_DNA"/>
</dbReference>
<evidence type="ECO:0000256" key="6">
    <source>
        <dbReference type="HAMAP-Rule" id="MF_00556"/>
    </source>
</evidence>
<comment type="function">
    <text evidence="6">Oxygen-binding protein. May be involved in a storage mechanism or for delivery to oxygen-requiring enzymes. The oxygen-binding site contains two iron atoms.</text>
</comment>
<feature type="binding site" evidence="6">
    <location>
        <position position="61"/>
    </location>
    <ligand>
        <name>Fe cation</name>
        <dbReference type="ChEBI" id="CHEBI:24875"/>
        <label>2</label>
    </ligand>
</feature>
<feature type="binding site" evidence="6">
    <location>
        <position position="115"/>
    </location>
    <ligand>
        <name>Fe cation</name>
        <dbReference type="ChEBI" id="CHEBI:24875"/>
        <label>2</label>
    </ligand>
</feature>
<keyword evidence="4 6" id="KW-0479">Metal-binding</keyword>
<dbReference type="InterPro" id="IPR012312">
    <property type="entry name" value="Hemerythrin-like"/>
</dbReference>
<dbReference type="PROSITE" id="PS00550">
    <property type="entry name" value="HEMERYTHRINS"/>
    <property type="match status" value="1"/>
</dbReference>
<dbReference type="RefSeq" id="WP_018870045.1">
    <property type="nucleotide sequence ID" value="NZ_MUZR01000021.1"/>
</dbReference>
<feature type="binding site" evidence="6">
    <location>
        <position position="21"/>
    </location>
    <ligand>
        <name>Fe cation</name>
        <dbReference type="ChEBI" id="CHEBI:24875"/>
        <label>1</label>
    </ligand>
</feature>
<dbReference type="Pfam" id="PF01814">
    <property type="entry name" value="Hemerythrin"/>
    <property type="match status" value="1"/>
</dbReference>
<feature type="binding site" evidence="6">
    <location>
        <position position="80"/>
    </location>
    <ligand>
        <name>Fe cation</name>
        <dbReference type="ChEBI" id="CHEBI:24875"/>
        <label>2</label>
    </ligand>
</feature>
<dbReference type="AlphaFoldDB" id="A0A1V2ZYP4"/>
<evidence type="ECO:0000256" key="4">
    <source>
        <dbReference type="ARBA" id="ARBA00022723"/>
    </source>
</evidence>
<comment type="caution">
    <text evidence="8">The sequence shown here is derived from an EMBL/GenBank/DDBJ whole genome shotgun (WGS) entry which is preliminary data.</text>
</comment>
<evidence type="ECO:0000259" key="7">
    <source>
        <dbReference type="Pfam" id="PF01814"/>
    </source>
</evidence>
<evidence type="ECO:0000256" key="3">
    <source>
        <dbReference type="ARBA" id="ARBA00022621"/>
    </source>
</evidence>
<feature type="domain" description="Hemerythrin-like" evidence="7">
    <location>
        <begin position="12"/>
        <end position="126"/>
    </location>
</feature>
<evidence type="ECO:0000313" key="8">
    <source>
        <dbReference type="EMBL" id="OOC10238.1"/>
    </source>
</evidence>
<dbReference type="PANTHER" id="PTHR37164:SF1">
    <property type="entry name" value="BACTERIOHEMERYTHRIN"/>
    <property type="match status" value="1"/>
</dbReference>
<dbReference type="HAMAP" id="MF_00556">
    <property type="entry name" value="Hemerythrin"/>
    <property type="match status" value="1"/>
</dbReference>
<dbReference type="InterPro" id="IPR035938">
    <property type="entry name" value="Hemerythrin-like_sf"/>
</dbReference>
<feature type="binding site" evidence="6">
    <location>
        <position position="120"/>
    </location>
    <ligand>
        <name>Fe cation</name>
        <dbReference type="ChEBI" id="CHEBI:24875"/>
        <label>1</label>
    </ligand>
</feature>
<organism evidence="8 9">
    <name type="scientific">Thioalkalivibrio halophilus</name>
    <dbReference type="NCBI Taxonomy" id="252474"/>
    <lineage>
        <taxon>Bacteria</taxon>
        <taxon>Pseudomonadati</taxon>
        <taxon>Pseudomonadota</taxon>
        <taxon>Gammaproteobacteria</taxon>
        <taxon>Chromatiales</taxon>
        <taxon>Ectothiorhodospiraceae</taxon>
        <taxon>Thioalkalivibrio</taxon>
    </lineage>
</organism>
<dbReference type="GO" id="GO:0005506">
    <property type="term" value="F:iron ion binding"/>
    <property type="evidence" value="ECO:0007669"/>
    <property type="project" value="UniProtKB-UniRule"/>
</dbReference>
<feature type="binding site" evidence="6">
    <location>
        <position position="120"/>
    </location>
    <ligand>
        <name>Fe cation</name>
        <dbReference type="ChEBI" id="CHEBI:24875"/>
        <label>2</label>
    </ligand>
</feature>
<dbReference type="CDD" id="cd12107">
    <property type="entry name" value="Hemerythrin"/>
    <property type="match status" value="1"/>
</dbReference>
<comment type="subunit">
    <text evidence="6">Monomer.</text>
</comment>
<dbReference type="InterPro" id="IPR023504">
    <property type="entry name" value="Bacteriohemerythrin-like"/>
</dbReference>
<evidence type="ECO:0000256" key="1">
    <source>
        <dbReference type="ARBA" id="ARBA00010587"/>
    </source>
</evidence>
<keyword evidence="2 6" id="KW-0813">Transport</keyword>
<dbReference type="STRING" id="252474.B1A74_06985"/>
<dbReference type="NCBIfam" id="NF033749">
    <property type="entry name" value="bact_hemeryth"/>
    <property type="match status" value="1"/>
</dbReference>
<accession>A0A1V2ZYP4</accession>
<proteinExistence type="inferred from homology"/>
<dbReference type="Gene3D" id="1.20.120.50">
    <property type="entry name" value="Hemerythrin-like"/>
    <property type="match status" value="1"/>
</dbReference>
<dbReference type="InterPro" id="IPR016131">
    <property type="entry name" value="Haemerythrin_Fe_BS"/>
</dbReference>
<dbReference type="PANTHER" id="PTHR37164">
    <property type="entry name" value="BACTERIOHEMERYTHRIN"/>
    <property type="match status" value="1"/>
</dbReference>
<dbReference type="InterPro" id="IPR050669">
    <property type="entry name" value="Hemerythrin"/>
</dbReference>
<dbReference type="SUPFAM" id="SSF47188">
    <property type="entry name" value="Hemerythrin-like"/>
    <property type="match status" value="1"/>
</dbReference>
<dbReference type="InterPro" id="IPR012827">
    <property type="entry name" value="Hemerythrin_metal-bd"/>
</dbReference>
<dbReference type="NCBIfam" id="NF002007">
    <property type="entry name" value="PRK00808.1"/>
    <property type="match status" value="1"/>
</dbReference>
<evidence type="ECO:0000313" key="9">
    <source>
        <dbReference type="Proteomes" id="UP000189177"/>
    </source>
</evidence>
<feature type="binding site" evidence="6">
    <location>
        <position position="61"/>
    </location>
    <ligand>
        <name>Fe cation</name>
        <dbReference type="ChEBI" id="CHEBI:24875"/>
        <label>1</label>
    </ligand>
</feature>
<comment type="similarity">
    <text evidence="1 6">Belongs to the hemerythrin family.</text>
</comment>
<dbReference type="OrthoDB" id="1122424at2"/>
<evidence type="ECO:0000256" key="2">
    <source>
        <dbReference type="ARBA" id="ARBA00022448"/>
    </source>
</evidence>
<name>A0A1V2ZYP4_9GAMM</name>
<dbReference type="NCBIfam" id="TIGR02481">
    <property type="entry name" value="hemeryth_dom"/>
    <property type="match status" value="1"/>
</dbReference>
<reference evidence="8 9" key="1">
    <citation type="submission" date="2017-02" db="EMBL/GenBank/DDBJ databases">
        <title>Genomic diversity within the haloalkaliphilic genus Thioalkalivibrio.</title>
        <authorList>
            <person name="Ahn A.-C."/>
            <person name="Meier-Kolthoff J."/>
            <person name="Overmars L."/>
            <person name="Richter M."/>
            <person name="Woyke T."/>
            <person name="Sorokin D.Y."/>
            <person name="Muyzer G."/>
        </authorList>
    </citation>
    <scope>NUCLEOTIDE SEQUENCE [LARGE SCALE GENOMIC DNA]</scope>
    <source>
        <strain evidence="8 9">HL17</strain>
    </source>
</reference>
<feature type="binding site" evidence="6">
    <location>
        <position position="76"/>
    </location>
    <ligand>
        <name>Fe cation</name>
        <dbReference type="ChEBI" id="CHEBI:24875"/>
        <label>2</label>
    </ligand>
</feature>
<protein>
    <recommendedName>
        <fullName evidence="6">Bacteriohemerythrin</fullName>
    </recommendedName>
</protein>